<dbReference type="InterPro" id="IPR036869">
    <property type="entry name" value="J_dom_sf"/>
</dbReference>
<dbReference type="PROSITE" id="PS50076">
    <property type="entry name" value="DNAJ_2"/>
    <property type="match status" value="1"/>
</dbReference>
<proteinExistence type="predicted"/>
<protein>
    <recommendedName>
        <fullName evidence="2">J domain-containing protein</fullName>
    </recommendedName>
</protein>
<dbReference type="SMART" id="SM00271">
    <property type="entry name" value="DnaJ"/>
    <property type="match status" value="1"/>
</dbReference>
<accession>A0A067N0B4</accession>
<dbReference type="GO" id="GO:0031072">
    <property type="term" value="F:heat shock protein binding"/>
    <property type="evidence" value="ECO:0007669"/>
    <property type="project" value="TreeGrafter"/>
</dbReference>
<dbReference type="FunCoup" id="A0A067N0B4">
    <property type="interactions" value="713"/>
</dbReference>
<dbReference type="GO" id="GO:0005737">
    <property type="term" value="C:cytoplasm"/>
    <property type="evidence" value="ECO:0007669"/>
    <property type="project" value="TreeGrafter"/>
</dbReference>
<dbReference type="PANTHER" id="PTHR44144:SF1">
    <property type="entry name" value="DNAJ HOMOLOG SUBFAMILY C MEMBER 9"/>
    <property type="match status" value="1"/>
</dbReference>
<dbReference type="InterPro" id="IPR001623">
    <property type="entry name" value="DnaJ_domain"/>
</dbReference>
<feature type="region of interest" description="Disordered" evidence="1">
    <location>
        <begin position="283"/>
        <end position="376"/>
    </location>
</feature>
<dbReference type="Proteomes" id="UP000027195">
    <property type="component" value="Unassembled WGS sequence"/>
</dbReference>
<keyword evidence="4" id="KW-1185">Reference proteome</keyword>
<dbReference type="HOGENOM" id="CLU_055868_0_0_1"/>
<sequence length="376" mass="41663">MDSEDPIAQFFPGEEDVDLYVVLTLTKEASPEEIRKAYRRLALLYHPDKQKQLDPASTADASTKFQQIGFAYTVLSDEKRKERYDRTGKTSESLLDDVGGEDGWERYFEEMFEQVTRERLDEMKKEYQGSVEETADLQKAYLLSGGSITYIMSHIEHSSHADEVRFVSIISSLIEDGTLESTSTWKKGLKDEKGRKVRKKAGEKEAMEAEKAAQELGVWDEFYGDGKRGKRRGKGKGQGSNNDEGGEKDGDGDEGNGEDVLRALIQRKSSNMDALFDSLAVKYGGAESSSKGGKGRSKKRTAAEVEDDEDGATVNPKKKSKSAKIPPPPDIDDEAFERLQKEMFGDKAKSKTGGAAGEKGKAAKPERKGRSRRGKA</sequence>
<dbReference type="SUPFAM" id="SSF46565">
    <property type="entry name" value="Chaperone J-domain"/>
    <property type="match status" value="1"/>
</dbReference>
<evidence type="ECO:0000256" key="1">
    <source>
        <dbReference type="SAM" id="MobiDB-lite"/>
    </source>
</evidence>
<dbReference type="EMBL" id="KL198018">
    <property type="protein sequence ID" value="KDQ20360.1"/>
    <property type="molecule type" value="Genomic_DNA"/>
</dbReference>
<dbReference type="PANTHER" id="PTHR44144">
    <property type="entry name" value="DNAJ HOMOLOG SUBFAMILY C MEMBER 9"/>
    <property type="match status" value="1"/>
</dbReference>
<reference evidence="4" key="1">
    <citation type="journal article" date="2014" name="Proc. Natl. Acad. Sci. U.S.A.">
        <title>Extensive sampling of basidiomycete genomes demonstrates inadequacy of the white-rot/brown-rot paradigm for wood decay fungi.</title>
        <authorList>
            <person name="Riley R."/>
            <person name="Salamov A.A."/>
            <person name="Brown D.W."/>
            <person name="Nagy L.G."/>
            <person name="Floudas D."/>
            <person name="Held B.W."/>
            <person name="Levasseur A."/>
            <person name="Lombard V."/>
            <person name="Morin E."/>
            <person name="Otillar R."/>
            <person name="Lindquist E.A."/>
            <person name="Sun H."/>
            <person name="LaButti K.M."/>
            <person name="Schmutz J."/>
            <person name="Jabbour D."/>
            <person name="Luo H."/>
            <person name="Baker S.E."/>
            <person name="Pisabarro A.G."/>
            <person name="Walton J.D."/>
            <person name="Blanchette R.A."/>
            <person name="Henrissat B."/>
            <person name="Martin F."/>
            <person name="Cullen D."/>
            <person name="Hibbett D.S."/>
            <person name="Grigoriev I.V."/>
        </authorList>
    </citation>
    <scope>NUCLEOTIDE SEQUENCE [LARGE SCALE GENOMIC DNA]</scope>
    <source>
        <strain evidence="4">FD-172 SS1</strain>
    </source>
</reference>
<dbReference type="Pfam" id="PF23302">
    <property type="entry name" value="HTH_DNAJC9"/>
    <property type="match status" value="1"/>
</dbReference>
<dbReference type="GO" id="GO:0005634">
    <property type="term" value="C:nucleus"/>
    <property type="evidence" value="ECO:0007669"/>
    <property type="project" value="TreeGrafter"/>
</dbReference>
<evidence type="ECO:0000313" key="3">
    <source>
        <dbReference type="EMBL" id="KDQ20360.1"/>
    </source>
</evidence>
<dbReference type="InterPro" id="IPR052594">
    <property type="entry name" value="J_domain-containing_protein"/>
</dbReference>
<dbReference type="Pfam" id="PF00226">
    <property type="entry name" value="DnaJ"/>
    <property type="match status" value="1"/>
</dbReference>
<dbReference type="AlphaFoldDB" id="A0A067N0B4"/>
<feature type="compositionally biased region" description="Basic and acidic residues" evidence="1">
    <location>
        <begin position="336"/>
        <end position="349"/>
    </location>
</feature>
<dbReference type="PRINTS" id="PR00625">
    <property type="entry name" value="JDOMAIN"/>
</dbReference>
<feature type="compositionally biased region" description="Basic and acidic residues" evidence="1">
    <location>
        <begin position="358"/>
        <end position="368"/>
    </location>
</feature>
<name>A0A067N0B4_BOTB1</name>
<gene>
    <name evidence="3" type="ORF">BOTBODRAFT_27788</name>
</gene>
<dbReference type="OrthoDB" id="110024at2759"/>
<dbReference type="InParanoid" id="A0A067N0B4"/>
<dbReference type="InterPro" id="IPR056453">
    <property type="entry name" value="HTH_DNAJC9"/>
</dbReference>
<dbReference type="CDD" id="cd06257">
    <property type="entry name" value="DnaJ"/>
    <property type="match status" value="1"/>
</dbReference>
<dbReference type="Gene3D" id="1.10.287.110">
    <property type="entry name" value="DnaJ domain"/>
    <property type="match status" value="1"/>
</dbReference>
<evidence type="ECO:0000313" key="4">
    <source>
        <dbReference type="Proteomes" id="UP000027195"/>
    </source>
</evidence>
<evidence type="ECO:0000259" key="2">
    <source>
        <dbReference type="PROSITE" id="PS50076"/>
    </source>
</evidence>
<feature type="domain" description="J" evidence="2">
    <location>
        <begin position="18"/>
        <end position="88"/>
    </location>
</feature>
<feature type="compositionally biased region" description="Acidic residues" evidence="1">
    <location>
        <begin position="244"/>
        <end position="257"/>
    </location>
</feature>
<organism evidence="3 4">
    <name type="scientific">Botryobasidium botryosum (strain FD-172 SS1)</name>
    <dbReference type="NCBI Taxonomy" id="930990"/>
    <lineage>
        <taxon>Eukaryota</taxon>
        <taxon>Fungi</taxon>
        <taxon>Dikarya</taxon>
        <taxon>Basidiomycota</taxon>
        <taxon>Agaricomycotina</taxon>
        <taxon>Agaricomycetes</taxon>
        <taxon>Cantharellales</taxon>
        <taxon>Botryobasidiaceae</taxon>
        <taxon>Botryobasidium</taxon>
    </lineage>
</organism>
<feature type="region of interest" description="Disordered" evidence="1">
    <location>
        <begin position="227"/>
        <end position="260"/>
    </location>
</feature>